<dbReference type="GO" id="GO:0004708">
    <property type="term" value="F:MAP kinase kinase activity"/>
    <property type="evidence" value="ECO:0007669"/>
    <property type="project" value="UniProtKB-EC"/>
</dbReference>
<dbReference type="HOGENOM" id="CLU_000288_63_23_1"/>
<dbReference type="InterPro" id="IPR011009">
    <property type="entry name" value="Kinase-like_dom_sf"/>
</dbReference>
<keyword evidence="2 7" id="KW-0547">Nucleotide-binding</keyword>
<dbReference type="SUPFAM" id="SSF56112">
    <property type="entry name" value="Protein kinase-like (PK-like)"/>
    <property type="match status" value="1"/>
</dbReference>
<feature type="region of interest" description="Disordered" evidence="8">
    <location>
        <begin position="164"/>
        <end position="197"/>
    </location>
</feature>
<accession>A0A0C3CQE2</accession>
<dbReference type="InterPro" id="IPR017441">
    <property type="entry name" value="Protein_kinase_ATP_BS"/>
</dbReference>
<dbReference type="GO" id="GO:0000196">
    <property type="term" value="P:cell integrity MAPK cascade"/>
    <property type="evidence" value="ECO:0007669"/>
    <property type="project" value="TreeGrafter"/>
</dbReference>
<sequence length="517" mass="56287">MPTPPRPIGPRSIPRSVSPAPHALPDPPHSRRPSSSSLLSASPINYPPLSSSSSRSLKLQIPGISTPKSVTPKGLPVLTIPKSNGISNGNGNGNAQSYTSGGDGVSPTFDSAFEAGGYYGGPLAVPAELSSDSPGEVTMRPPSRVTPRLPDTIEDIQKTLEAMKLGKKSNSTDQNRSSSSDQLQEEESRKSADMPTDFSDAVLEEVSRLGEGAGGAVHEVKDNRTGIIMARKTITTREAPMKQLLRELDIIQSTAHPNIILFYGAYMSPSSSEVKILMECCPGKSLEAIGKRVADRNGRVGEKVAGRLAEGVLQGLAYLHSKKTIHRDIKPSNILLSREGIVKLCDFGVSGELVDSWAGTFTGTSFYMAPERISGKEYTIRSDVWSTGITLLELVQKRFPFPNDVPPIELIMYITQGEPPQLEDEPDDDCFWSAEMKDFIKQTLIVDATTRPTPKDMLAHPWIVGVMKQEVKMARWIRQVWDWPKPVKQSKEPNSRPTSSRRAPSPPSAISTTSTDY</sequence>
<keyword evidence="4 7" id="KW-0067">ATP-binding</keyword>
<dbReference type="FunCoup" id="A0A0C3CQE2">
    <property type="interactions" value="132"/>
</dbReference>
<dbReference type="Pfam" id="PF00069">
    <property type="entry name" value="Pkinase"/>
    <property type="match status" value="1"/>
</dbReference>
<dbReference type="Gene3D" id="1.10.510.10">
    <property type="entry name" value="Transferase(Phosphotransferase) domain 1"/>
    <property type="match status" value="1"/>
</dbReference>
<dbReference type="SMART" id="SM00220">
    <property type="entry name" value="S_TKc"/>
    <property type="match status" value="1"/>
</dbReference>
<evidence type="ECO:0000313" key="11">
    <source>
        <dbReference type="Proteomes" id="UP000054166"/>
    </source>
</evidence>
<dbReference type="InterPro" id="IPR000719">
    <property type="entry name" value="Prot_kinase_dom"/>
</dbReference>
<organism evidence="10 11">
    <name type="scientific">Piloderma croceum (strain F 1598)</name>
    <dbReference type="NCBI Taxonomy" id="765440"/>
    <lineage>
        <taxon>Eukaryota</taxon>
        <taxon>Fungi</taxon>
        <taxon>Dikarya</taxon>
        <taxon>Basidiomycota</taxon>
        <taxon>Agaricomycotina</taxon>
        <taxon>Agaricomycetes</taxon>
        <taxon>Agaricomycetidae</taxon>
        <taxon>Atheliales</taxon>
        <taxon>Atheliaceae</taxon>
        <taxon>Piloderma</taxon>
    </lineage>
</organism>
<evidence type="ECO:0000256" key="7">
    <source>
        <dbReference type="PROSITE-ProRule" id="PRU10141"/>
    </source>
</evidence>
<gene>
    <name evidence="10" type="ORF">PILCRDRAFT_809860</name>
</gene>
<feature type="domain" description="Protein kinase" evidence="9">
    <location>
        <begin position="203"/>
        <end position="463"/>
    </location>
</feature>
<dbReference type="PANTHER" id="PTHR48013">
    <property type="entry name" value="DUAL SPECIFICITY MITOGEN-ACTIVATED PROTEIN KINASE KINASE 5-RELATED"/>
    <property type="match status" value="1"/>
</dbReference>
<keyword evidence="11" id="KW-1185">Reference proteome</keyword>
<protein>
    <recommendedName>
        <fullName evidence="6">mitogen-activated protein kinase kinase</fullName>
        <ecNumber evidence="6">2.7.12.2</ecNumber>
    </recommendedName>
</protein>
<evidence type="ECO:0000256" key="1">
    <source>
        <dbReference type="ARBA" id="ARBA00022679"/>
    </source>
</evidence>
<feature type="region of interest" description="Disordered" evidence="8">
    <location>
        <begin position="486"/>
        <end position="517"/>
    </location>
</feature>
<reference evidence="11" key="2">
    <citation type="submission" date="2015-01" db="EMBL/GenBank/DDBJ databases">
        <title>Evolutionary Origins and Diversification of the Mycorrhizal Mutualists.</title>
        <authorList>
            <consortium name="DOE Joint Genome Institute"/>
            <consortium name="Mycorrhizal Genomics Consortium"/>
            <person name="Kohler A."/>
            <person name="Kuo A."/>
            <person name="Nagy L.G."/>
            <person name="Floudas D."/>
            <person name="Copeland A."/>
            <person name="Barry K.W."/>
            <person name="Cichocki N."/>
            <person name="Veneault-Fourrey C."/>
            <person name="LaButti K."/>
            <person name="Lindquist E.A."/>
            <person name="Lipzen A."/>
            <person name="Lundell T."/>
            <person name="Morin E."/>
            <person name="Murat C."/>
            <person name="Riley R."/>
            <person name="Ohm R."/>
            <person name="Sun H."/>
            <person name="Tunlid A."/>
            <person name="Henrissat B."/>
            <person name="Grigoriev I.V."/>
            <person name="Hibbett D.S."/>
            <person name="Martin F."/>
        </authorList>
    </citation>
    <scope>NUCLEOTIDE SEQUENCE [LARGE SCALE GENOMIC DNA]</scope>
    <source>
        <strain evidence="11">F 1598</strain>
    </source>
</reference>
<feature type="region of interest" description="Disordered" evidence="8">
    <location>
        <begin position="1"/>
        <end position="103"/>
    </location>
</feature>
<feature type="compositionally biased region" description="Low complexity" evidence="8">
    <location>
        <begin position="169"/>
        <end position="182"/>
    </location>
</feature>
<dbReference type="PANTHER" id="PTHR48013:SF6">
    <property type="entry name" value="MAP KINASE KINASE MKK1_SSP32-RELATED"/>
    <property type="match status" value="1"/>
</dbReference>
<evidence type="ECO:0000256" key="3">
    <source>
        <dbReference type="ARBA" id="ARBA00022777"/>
    </source>
</evidence>
<reference evidence="10 11" key="1">
    <citation type="submission" date="2014-04" db="EMBL/GenBank/DDBJ databases">
        <authorList>
            <consortium name="DOE Joint Genome Institute"/>
            <person name="Kuo A."/>
            <person name="Tarkka M."/>
            <person name="Buscot F."/>
            <person name="Kohler A."/>
            <person name="Nagy L.G."/>
            <person name="Floudas D."/>
            <person name="Copeland A."/>
            <person name="Barry K.W."/>
            <person name="Cichocki N."/>
            <person name="Veneault-Fourrey C."/>
            <person name="LaButti K."/>
            <person name="Lindquist E.A."/>
            <person name="Lipzen A."/>
            <person name="Lundell T."/>
            <person name="Morin E."/>
            <person name="Murat C."/>
            <person name="Sun H."/>
            <person name="Tunlid A."/>
            <person name="Henrissat B."/>
            <person name="Grigoriev I.V."/>
            <person name="Hibbett D.S."/>
            <person name="Martin F."/>
            <person name="Nordberg H.P."/>
            <person name="Cantor M.N."/>
            <person name="Hua S.X."/>
        </authorList>
    </citation>
    <scope>NUCLEOTIDE SEQUENCE [LARGE SCALE GENOMIC DNA]</scope>
    <source>
        <strain evidence="10 11">F 1598</strain>
    </source>
</reference>
<evidence type="ECO:0000256" key="5">
    <source>
        <dbReference type="ARBA" id="ARBA00038035"/>
    </source>
</evidence>
<evidence type="ECO:0000256" key="4">
    <source>
        <dbReference type="ARBA" id="ARBA00022840"/>
    </source>
</evidence>
<keyword evidence="1" id="KW-0808">Transferase</keyword>
<dbReference type="PROSITE" id="PS50011">
    <property type="entry name" value="PROTEIN_KINASE_DOM"/>
    <property type="match status" value="1"/>
</dbReference>
<evidence type="ECO:0000259" key="9">
    <source>
        <dbReference type="PROSITE" id="PS50011"/>
    </source>
</evidence>
<evidence type="ECO:0000256" key="8">
    <source>
        <dbReference type="SAM" id="MobiDB-lite"/>
    </source>
</evidence>
<evidence type="ECO:0000313" key="10">
    <source>
        <dbReference type="EMBL" id="KIM91872.1"/>
    </source>
</evidence>
<dbReference type="STRING" id="765440.A0A0C3CQE2"/>
<dbReference type="Proteomes" id="UP000054166">
    <property type="component" value="Unassembled WGS sequence"/>
</dbReference>
<dbReference type="FunFam" id="1.10.510.10:FF:000263">
    <property type="entry name" value="MAP kinase skh1/pek1"/>
    <property type="match status" value="1"/>
</dbReference>
<dbReference type="PROSITE" id="PS00107">
    <property type="entry name" value="PROTEIN_KINASE_ATP"/>
    <property type="match status" value="1"/>
</dbReference>
<dbReference type="GO" id="GO:0005524">
    <property type="term" value="F:ATP binding"/>
    <property type="evidence" value="ECO:0007669"/>
    <property type="project" value="UniProtKB-UniRule"/>
</dbReference>
<dbReference type="Gene3D" id="3.30.200.20">
    <property type="entry name" value="Phosphorylase Kinase, domain 1"/>
    <property type="match status" value="1"/>
</dbReference>
<feature type="binding site" evidence="7">
    <location>
        <position position="242"/>
    </location>
    <ligand>
        <name>ATP</name>
        <dbReference type="ChEBI" id="CHEBI:30616"/>
    </ligand>
</feature>
<feature type="compositionally biased region" description="Low complexity" evidence="8">
    <location>
        <begin position="9"/>
        <end position="19"/>
    </location>
</feature>
<dbReference type="OrthoDB" id="10252354at2759"/>
<evidence type="ECO:0000256" key="6">
    <source>
        <dbReference type="ARBA" id="ARBA00038999"/>
    </source>
</evidence>
<dbReference type="AlphaFoldDB" id="A0A0C3CQE2"/>
<dbReference type="EC" id="2.7.12.2" evidence="6"/>
<name>A0A0C3CQE2_PILCF</name>
<comment type="similarity">
    <text evidence="5">Belongs to the protein kinase superfamily. STE Ser/Thr protein kinase family. MAP kinase kinase subfamily.</text>
</comment>
<proteinExistence type="inferred from homology"/>
<feature type="region of interest" description="Disordered" evidence="8">
    <location>
        <begin position="129"/>
        <end position="151"/>
    </location>
</feature>
<feature type="compositionally biased region" description="Low complexity" evidence="8">
    <location>
        <begin position="495"/>
        <end position="517"/>
    </location>
</feature>
<keyword evidence="3" id="KW-0418">Kinase</keyword>
<feature type="compositionally biased region" description="Low complexity" evidence="8">
    <location>
        <begin position="33"/>
        <end position="43"/>
    </location>
</feature>
<dbReference type="InParanoid" id="A0A0C3CQE2"/>
<evidence type="ECO:0000256" key="2">
    <source>
        <dbReference type="ARBA" id="ARBA00022741"/>
    </source>
</evidence>
<dbReference type="EMBL" id="KN832970">
    <property type="protein sequence ID" value="KIM91872.1"/>
    <property type="molecule type" value="Genomic_DNA"/>
</dbReference>
<dbReference type="GO" id="GO:0060237">
    <property type="term" value="P:regulation of fungal-type cell wall organization"/>
    <property type="evidence" value="ECO:0007669"/>
    <property type="project" value="TreeGrafter"/>
</dbReference>